<dbReference type="Gramene" id="CDY53403">
    <property type="protein sequence ID" value="CDY53403"/>
    <property type="gene ID" value="GSBRNA2T00010627001"/>
</dbReference>
<dbReference type="EMBL" id="HG994369">
    <property type="protein sequence ID" value="CAF1933132.1"/>
    <property type="molecule type" value="Genomic_DNA"/>
</dbReference>
<dbReference type="PANTHER" id="PTHR47264:SF3">
    <property type="entry name" value="SYNAPTOTAGMIN-5 ISOFORM X1"/>
    <property type="match status" value="1"/>
</dbReference>
<reference evidence="1" key="3">
    <citation type="submission" date="2021-01" db="EMBL/GenBank/DDBJ databases">
        <authorList>
            <consortium name="Genoscope - CEA"/>
            <person name="William W."/>
        </authorList>
    </citation>
    <scope>NUCLEOTIDE SEQUENCE</scope>
</reference>
<reference evidence="2 3" key="1">
    <citation type="journal article" date="2014" name="Science">
        <title>Plant genetics. Early allopolyploid evolution in the post-Neolithic Brassica napus oilseed genome.</title>
        <authorList>
            <person name="Chalhoub B."/>
            <person name="Denoeud F."/>
            <person name="Liu S."/>
            <person name="Parkin I.A."/>
            <person name="Tang H."/>
            <person name="Wang X."/>
            <person name="Chiquet J."/>
            <person name="Belcram H."/>
            <person name="Tong C."/>
            <person name="Samans B."/>
            <person name="Correa M."/>
            <person name="Da Silva C."/>
            <person name="Just J."/>
            <person name="Falentin C."/>
            <person name="Koh C.S."/>
            <person name="Le Clainche I."/>
            <person name="Bernard M."/>
            <person name="Bento P."/>
            <person name="Noel B."/>
            <person name="Labadie K."/>
            <person name="Alberti A."/>
            <person name="Charles M."/>
            <person name="Arnaud D."/>
            <person name="Guo H."/>
            <person name="Daviaud C."/>
            <person name="Alamery S."/>
            <person name="Jabbari K."/>
            <person name="Zhao M."/>
            <person name="Edger P.P."/>
            <person name="Chelaifa H."/>
            <person name="Tack D."/>
            <person name="Lassalle G."/>
            <person name="Mestiri I."/>
            <person name="Schnel N."/>
            <person name="Le Paslier M.C."/>
            <person name="Fan G."/>
            <person name="Renault V."/>
            <person name="Bayer P.E."/>
            <person name="Golicz A.A."/>
            <person name="Manoli S."/>
            <person name="Lee T.H."/>
            <person name="Thi V.H."/>
            <person name="Chalabi S."/>
            <person name="Hu Q."/>
            <person name="Fan C."/>
            <person name="Tollenaere R."/>
            <person name="Lu Y."/>
            <person name="Battail C."/>
            <person name="Shen J."/>
            <person name="Sidebottom C.H."/>
            <person name="Wang X."/>
            <person name="Canaguier A."/>
            <person name="Chauveau A."/>
            <person name="Berard A."/>
            <person name="Deniot G."/>
            <person name="Guan M."/>
            <person name="Liu Z."/>
            <person name="Sun F."/>
            <person name="Lim Y.P."/>
            <person name="Lyons E."/>
            <person name="Town C.D."/>
            <person name="Bancroft I."/>
            <person name="Wang X."/>
            <person name="Meng J."/>
            <person name="Ma J."/>
            <person name="Pires J.C."/>
            <person name="King G.J."/>
            <person name="Brunel D."/>
            <person name="Delourme R."/>
            <person name="Renard M."/>
            <person name="Aury J.M."/>
            <person name="Adams K.L."/>
            <person name="Batley J."/>
            <person name="Snowdon R.J."/>
            <person name="Tost J."/>
            <person name="Edwards D."/>
            <person name="Zhou Y."/>
            <person name="Hua W."/>
            <person name="Sharpe A.G."/>
            <person name="Paterson A.H."/>
            <person name="Guan C."/>
            <person name="Wincker P."/>
        </authorList>
    </citation>
    <scope>NUCLEOTIDE SEQUENCE [LARGE SCALE GENOMIC DNA]</scope>
    <source>
        <strain evidence="3">cv. Darmor-bzh</strain>
    </source>
</reference>
<gene>
    <name evidence="2" type="primary">BnaCnng25060D</name>
    <name evidence="1" type="ORF">DARMORV10_C05P47280.1</name>
    <name evidence="2" type="ORF">GSBRNA2T00010627001</name>
</gene>
<evidence type="ECO:0000313" key="2">
    <source>
        <dbReference type="EMBL" id="CDY53403.1"/>
    </source>
</evidence>
<keyword evidence="3" id="KW-1185">Reference proteome</keyword>
<organism evidence="2 3">
    <name type="scientific">Brassica napus</name>
    <name type="common">Rape</name>
    <dbReference type="NCBI Taxonomy" id="3708"/>
    <lineage>
        <taxon>Eukaryota</taxon>
        <taxon>Viridiplantae</taxon>
        <taxon>Streptophyta</taxon>
        <taxon>Embryophyta</taxon>
        <taxon>Tracheophyta</taxon>
        <taxon>Spermatophyta</taxon>
        <taxon>Magnoliopsida</taxon>
        <taxon>eudicotyledons</taxon>
        <taxon>Gunneridae</taxon>
        <taxon>Pentapetalae</taxon>
        <taxon>rosids</taxon>
        <taxon>malvids</taxon>
        <taxon>Brassicales</taxon>
        <taxon>Brassicaceae</taxon>
        <taxon>Brassiceae</taxon>
        <taxon>Brassica</taxon>
    </lineage>
</organism>
<accession>A0A078IWM2</accession>
<reference evidence="2" key="2">
    <citation type="submission" date="2014-06" db="EMBL/GenBank/DDBJ databases">
        <authorList>
            <person name="Genoscope - CEA"/>
        </authorList>
    </citation>
    <scope>NUCLEOTIDE SEQUENCE</scope>
</reference>
<dbReference type="Proteomes" id="UP001295469">
    <property type="component" value="Chromosome C05"/>
</dbReference>
<protein>
    <submittedName>
        <fullName evidence="1">(rape) hypothetical protein</fullName>
    </submittedName>
    <submittedName>
        <fullName evidence="2">BnaCnng25060D protein</fullName>
    </submittedName>
</protein>
<sequence>MLPTSSTRNCVVEYQRLKPNKTSDKWTRGEIQVRVTRKVTEAPGRASTDSGSLFNKALLLSNQMKQVMN</sequence>
<evidence type="ECO:0000313" key="1">
    <source>
        <dbReference type="EMBL" id="CAF1933132.1"/>
    </source>
</evidence>
<proteinExistence type="predicted"/>
<evidence type="ECO:0000313" key="3">
    <source>
        <dbReference type="Proteomes" id="UP000028999"/>
    </source>
</evidence>
<dbReference type="EMBL" id="LK033197">
    <property type="protein sequence ID" value="CDY53403.1"/>
    <property type="molecule type" value="Genomic_DNA"/>
</dbReference>
<dbReference type="PANTHER" id="PTHR47264">
    <property type="entry name" value="OS01G0128800 PROTEIN"/>
    <property type="match status" value="1"/>
</dbReference>
<dbReference type="Proteomes" id="UP000028999">
    <property type="component" value="Unassembled WGS sequence"/>
</dbReference>
<name>A0A078IWM2_BRANA</name>
<dbReference type="PaxDb" id="3708-A0A078IWM2"/>
<dbReference type="STRING" id="3708.A0A078IWM2"/>
<dbReference type="AlphaFoldDB" id="A0A078IWM2"/>